<dbReference type="AlphaFoldDB" id="A0A1E4THK4"/>
<evidence type="ECO:0000313" key="12">
    <source>
        <dbReference type="EMBL" id="ODV91223.1"/>
    </source>
</evidence>
<evidence type="ECO:0000256" key="1">
    <source>
        <dbReference type="ARBA" id="ARBA00004479"/>
    </source>
</evidence>
<dbReference type="Pfam" id="PF01105">
    <property type="entry name" value="EMP24_GP25L"/>
    <property type="match status" value="1"/>
</dbReference>
<comment type="subcellular location">
    <subcellularLocation>
        <location evidence="7">Endomembrane system</location>
        <topology evidence="7">Single-pass membrane protein</topology>
    </subcellularLocation>
    <subcellularLocation>
        <location evidence="1 8">Membrane</location>
        <topology evidence="1 8">Single-pass type I membrane protein</topology>
    </subcellularLocation>
</comment>
<comment type="similarity">
    <text evidence="2 8">Belongs to the EMP24/GP25L family.</text>
</comment>
<dbReference type="SMART" id="SM01190">
    <property type="entry name" value="EMP24_GP25L"/>
    <property type="match status" value="1"/>
</dbReference>
<evidence type="ECO:0000256" key="9">
    <source>
        <dbReference type="SAM" id="Phobius"/>
    </source>
</evidence>
<evidence type="ECO:0000256" key="3">
    <source>
        <dbReference type="ARBA" id="ARBA00022692"/>
    </source>
</evidence>
<dbReference type="OrthoDB" id="1929172at2759"/>
<dbReference type="PROSITE" id="PS50866">
    <property type="entry name" value="GOLD"/>
    <property type="match status" value="1"/>
</dbReference>
<dbReference type="EMBL" id="KV453842">
    <property type="protein sequence ID" value="ODV91223.1"/>
    <property type="molecule type" value="Genomic_DNA"/>
</dbReference>
<evidence type="ECO:0000259" key="11">
    <source>
        <dbReference type="PROSITE" id="PS50866"/>
    </source>
</evidence>
<keyword evidence="5 9" id="KW-1133">Transmembrane helix</keyword>
<organism evidence="12 13">
    <name type="scientific">Tortispora caseinolytica NRRL Y-17796</name>
    <dbReference type="NCBI Taxonomy" id="767744"/>
    <lineage>
        <taxon>Eukaryota</taxon>
        <taxon>Fungi</taxon>
        <taxon>Dikarya</taxon>
        <taxon>Ascomycota</taxon>
        <taxon>Saccharomycotina</taxon>
        <taxon>Trigonopsidomycetes</taxon>
        <taxon>Trigonopsidales</taxon>
        <taxon>Trigonopsidaceae</taxon>
        <taxon>Tortispora</taxon>
    </lineage>
</organism>
<dbReference type="Proteomes" id="UP000095023">
    <property type="component" value="Unassembled WGS sequence"/>
</dbReference>
<proteinExistence type="inferred from homology"/>
<protein>
    <recommendedName>
        <fullName evidence="11">GOLD domain-containing protein</fullName>
    </recommendedName>
</protein>
<evidence type="ECO:0000313" key="13">
    <source>
        <dbReference type="Proteomes" id="UP000095023"/>
    </source>
</evidence>
<gene>
    <name evidence="12" type="ORF">CANCADRAFT_25826</name>
</gene>
<evidence type="ECO:0000256" key="4">
    <source>
        <dbReference type="ARBA" id="ARBA00022729"/>
    </source>
</evidence>
<evidence type="ECO:0000256" key="8">
    <source>
        <dbReference type="RuleBase" id="RU003827"/>
    </source>
</evidence>
<feature type="chain" id="PRO_5009163228" description="GOLD domain-containing protein" evidence="10">
    <location>
        <begin position="18"/>
        <end position="203"/>
    </location>
</feature>
<feature type="domain" description="GOLD" evidence="11">
    <location>
        <begin position="27"/>
        <end position="110"/>
    </location>
</feature>
<keyword evidence="4 10" id="KW-0732">Signal</keyword>
<dbReference type="InterPro" id="IPR015720">
    <property type="entry name" value="Emp24-like"/>
</dbReference>
<evidence type="ECO:0000256" key="10">
    <source>
        <dbReference type="SAM" id="SignalP"/>
    </source>
</evidence>
<dbReference type="InterPro" id="IPR009038">
    <property type="entry name" value="GOLD_dom"/>
</dbReference>
<accession>A0A1E4THK4</accession>
<dbReference type="GO" id="GO:0016020">
    <property type="term" value="C:membrane"/>
    <property type="evidence" value="ECO:0007669"/>
    <property type="project" value="UniProtKB-SubCell"/>
</dbReference>
<evidence type="ECO:0000256" key="2">
    <source>
        <dbReference type="ARBA" id="ARBA00007104"/>
    </source>
</evidence>
<keyword evidence="6 9" id="KW-0472">Membrane</keyword>
<sequence length="203" mass="22863">MNFFALALIGLAAIVNGLVYKVPANDDACFYTQVERASSKVSFYFAVQKGGSFDIDYSVTDPLGNVLYDGTKERQADFVFTASTPGEYKFCFANQMSTVSEKIVEFEITVEDEAKAGIPYRTSYDEHNSMEGMIESISTKLGSITRLQKYFKTRESRNFATVKSTETRIFWFSISEVFVMISMGLAQVYIVQHFFKGSRKTAV</sequence>
<dbReference type="GO" id="GO:0012505">
    <property type="term" value="C:endomembrane system"/>
    <property type="evidence" value="ECO:0007669"/>
    <property type="project" value="UniProtKB-SubCell"/>
</dbReference>
<dbReference type="PANTHER" id="PTHR22811">
    <property type="entry name" value="TRANSMEMBRANE EMP24 DOMAIN-CONTAINING PROTEIN"/>
    <property type="match status" value="1"/>
</dbReference>
<reference evidence="13" key="1">
    <citation type="submission" date="2016-02" db="EMBL/GenBank/DDBJ databases">
        <title>Comparative genomics of biotechnologically important yeasts.</title>
        <authorList>
            <consortium name="DOE Joint Genome Institute"/>
            <person name="Riley R."/>
            <person name="Haridas S."/>
            <person name="Wolfe K.H."/>
            <person name="Lopes M.R."/>
            <person name="Hittinger C.T."/>
            <person name="Goker M."/>
            <person name="Salamov A."/>
            <person name="Wisecaver J."/>
            <person name="Long T.M."/>
            <person name="Aerts A.L."/>
            <person name="Barry K."/>
            <person name="Choi C."/>
            <person name="Clum A."/>
            <person name="Coughlan A.Y."/>
            <person name="Deshpande S."/>
            <person name="Douglass A.P."/>
            <person name="Hanson S.J."/>
            <person name="Klenk H.-P."/>
            <person name="Labutti K."/>
            <person name="Lapidus A."/>
            <person name="Lindquist E."/>
            <person name="Lipzen A."/>
            <person name="Meier-Kolthoff J.P."/>
            <person name="Ohm R.A."/>
            <person name="Otillar R.P."/>
            <person name="Pangilinan J."/>
            <person name="Peng Y."/>
            <person name="Rokas A."/>
            <person name="Rosa C.A."/>
            <person name="Scheuner C."/>
            <person name="Sibirny A.A."/>
            <person name="Slot J.C."/>
            <person name="Stielow J.B."/>
            <person name="Sun H."/>
            <person name="Kurtzman C.P."/>
            <person name="Blackwell M."/>
            <person name="Jeffries T.W."/>
            <person name="Grigoriev I.V."/>
        </authorList>
    </citation>
    <scope>NUCLEOTIDE SEQUENCE [LARGE SCALE GENOMIC DNA]</scope>
    <source>
        <strain evidence="13">NRRL Y-17796</strain>
    </source>
</reference>
<dbReference type="SUPFAM" id="SSF101576">
    <property type="entry name" value="Supernatant protein factor (SPF), C-terminal domain"/>
    <property type="match status" value="1"/>
</dbReference>
<feature type="signal peptide" evidence="10">
    <location>
        <begin position="1"/>
        <end position="17"/>
    </location>
</feature>
<name>A0A1E4THK4_9ASCO</name>
<dbReference type="InterPro" id="IPR036598">
    <property type="entry name" value="GOLD_dom_sf"/>
</dbReference>
<evidence type="ECO:0000256" key="6">
    <source>
        <dbReference type="ARBA" id="ARBA00023136"/>
    </source>
</evidence>
<evidence type="ECO:0000256" key="5">
    <source>
        <dbReference type="ARBA" id="ARBA00022989"/>
    </source>
</evidence>
<keyword evidence="3 8" id="KW-0812">Transmembrane</keyword>
<feature type="transmembrane region" description="Helical" evidence="9">
    <location>
        <begin position="169"/>
        <end position="191"/>
    </location>
</feature>
<evidence type="ECO:0000256" key="7">
    <source>
        <dbReference type="ARBA" id="ARBA00037847"/>
    </source>
</evidence>
<keyword evidence="13" id="KW-1185">Reference proteome</keyword>